<evidence type="ECO:0000313" key="3">
    <source>
        <dbReference type="EMBL" id="OLO05743.1"/>
    </source>
</evidence>
<dbReference type="RefSeq" id="WP_075568487.1">
    <property type="nucleotide sequence ID" value="NZ_MSDO01000002.1"/>
</dbReference>
<proteinExistence type="inferred from homology"/>
<organism evidence="3 4">
    <name type="scientific">Salinicola socius</name>
    <dbReference type="NCBI Taxonomy" id="404433"/>
    <lineage>
        <taxon>Bacteria</taxon>
        <taxon>Pseudomonadati</taxon>
        <taxon>Pseudomonadota</taxon>
        <taxon>Gammaproteobacteria</taxon>
        <taxon>Oceanospirillales</taxon>
        <taxon>Halomonadaceae</taxon>
        <taxon>Salinicola</taxon>
    </lineage>
</organism>
<protein>
    <submittedName>
        <fullName evidence="3">Short-chain dehydrogenase</fullName>
    </submittedName>
</protein>
<reference evidence="3 4" key="1">
    <citation type="submission" date="2016-12" db="EMBL/GenBank/DDBJ databases">
        <title>Draft genome sequences of strains Salinicola socius SMB35, Salinicola sp. MH3R3-1 and Chromohalobacter sp. SMB17 from the Verkhnekamsk potash mining region of Russia.</title>
        <authorList>
            <person name="Mavrodi D.V."/>
            <person name="Olsson B.E."/>
            <person name="Korsakova E.S."/>
            <person name="Pyankova A."/>
            <person name="Mavrodi O.V."/>
            <person name="Plotnikova E.G."/>
        </authorList>
    </citation>
    <scope>NUCLEOTIDE SEQUENCE [LARGE SCALE GENOMIC DNA]</scope>
    <source>
        <strain evidence="3 4">SMB35</strain>
    </source>
</reference>
<evidence type="ECO:0000256" key="2">
    <source>
        <dbReference type="ARBA" id="ARBA00023002"/>
    </source>
</evidence>
<dbReference type="PANTHER" id="PTHR24321:SF8">
    <property type="entry name" value="ESTRADIOL 17-BETA-DEHYDROGENASE 8-RELATED"/>
    <property type="match status" value="1"/>
</dbReference>
<comment type="similarity">
    <text evidence="1">Belongs to the short-chain dehydrogenases/reductases (SDR) family.</text>
</comment>
<dbReference type="AlphaFoldDB" id="A0A1Q8SWD8"/>
<gene>
    <name evidence="3" type="ORF">BTW07_02005</name>
</gene>
<dbReference type="InterPro" id="IPR020904">
    <property type="entry name" value="Sc_DH/Rdtase_CS"/>
</dbReference>
<name>A0A1Q8SWD8_9GAMM</name>
<dbReference type="PRINTS" id="PR00080">
    <property type="entry name" value="SDRFAMILY"/>
</dbReference>
<comment type="caution">
    <text evidence="3">The sequence shown here is derived from an EMBL/GenBank/DDBJ whole genome shotgun (WGS) entry which is preliminary data.</text>
</comment>
<dbReference type="STRING" id="404433.BTW07_02005"/>
<sequence length="258" mass="27569">MTHPLAIITGGAQGIGRATTELLLKEGWRVAALDRDAEAVAELDETHPAATLLTMVVDVSDELQVKEAFFHLSDWQLENDQSTGVDLLVNNAGVADPVCGPIEELALADWRIWQESHLTGAFLCTRAAVPGLRQRRGAIVNIASTRALQSEPHCESYAAAKGGLLSMTHALAVSLGPDIRVNAICPGWIETGPWQKASQRNTPAHRAIDRDQHPVGRVGEPADVAATVAFLASDKAGFITGQHISVDGGMSKKMIYAE</sequence>
<dbReference type="FunFam" id="3.40.50.720:FF:000084">
    <property type="entry name" value="Short-chain dehydrogenase reductase"/>
    <property type="match status" value="1"/>
</dbReference>
<accession>A0A1Q8SWD8</accession>
<keyword evidence="2" id="KW-0560">Oxidoreductase</keyword>
<dbReference type="Pfam" id="PF13561">
    <property type="entry name" value="adh_short_C2"/>
    <property type="match status" value="1"/>
</dbReference>
<dbReference type="Proteomes" id="UP000186878">
    <property type="component" value="Unassembled WGS sequence"/>
</dbReference>
<dbReference type="GO" id="GO:0016491">
    <property type="term" value="F:oxidoreductase activity"/>
    <property type="evidence" value="ECO:0007669"/>
    <property type="project" value="UniProtKB-KW"/>
</dbReference>
<dbReference type="InterPro" id="IPR036291">
    <property type="entry name" value="NAD(P)-bd_dom_sf"/>
</dbReference>
<dbReference type="PANTHER" id="PTHR24321">
    <property type="entry name" value="DEHYDROGENASES, SHORT CHAIN"/>
    <property type="match status" value="1"/>
</dbReference>
<dbReference type="Gene3D" id="3.40.50.720">
    <property type="entry name" value="NAD(P)-binding Rossmann-like Domain"/>
    <property type="match status" value="1"/>
</dbReference>
<dbReference type="PRINTS" id="PR00081">
    <property type="entry name" value="GDHRDH"/>
</dbReference>
<keyword evidence="4" id="KW-1185">Reference proteome</keyword>
<dbReference type="OrthoDB" id="9775864at2"/>
<dbReference type="PROSITE" id="PS00061">
    <property type="entry name" value="ADH_SHORT"/>
    <property type="match status" value="1"/>
</dbReference>
<dbReference type="InterPro" id="IPR002347">
    <property type="entry name" value="SDR_fam"/>
</dbReference>
<evidence type="ECO:0000313" key="4">
    <source>
        <dbReference type="Proteomes" id="UP000186878"/>
    </source>
</evidence>
<evidence type="ECO:0000256" key="1">
    <source>
        <dbReference type="ARBA" id="ARBA00006484"/>
    </source>
</evidence>
<dbReference type="EMBL" id="MSDO01000002">
    <property type="protein sequence ID" value="OLO05743.1"/>
    <property type="molecule type" value="Genomic_DNA"/>
</dbReference>
<dbReference type="SUPFAM" id="SSF51735">
    <property type="entry name" value="NAD(P)-binding Rossmann-fold domains"/>
    <property type="match status" value="1"/>
</dbReference>